<feature type="domain" description="IraD/Gp25-like" evidence="1">
    <location>
        <begin position="20"/>
        <end position="101"/>
    </location>
</feature>
<proteinExistence type="predicted"/>
<keyword evidence="3" id="KW-1185">Reference proteome</keyword>
<dbReference type="STRING" id="500637.PROVRUST_08507"/>
<dbReference type="InterPro" id="IPR007048">
    <property type="entry name" value="IraD/Gp25-like"/>
</dbReference>
<dbReference type="SUPFAM" id="SSF160719">
    <property type="entry name" value="gpW/gp25-like"/>
    <property type="match status" value="1"/>
</dbReference>
<sequence>GDAMKYQGMSRIDGTAISDIEHIRQSVRDILITPIGSRVIRRTYGSLLSELIDQPQNPALKLQLMSACYTALMKWEPRILLTRIGLSSTEAAKLIIDIEAIEQDSNQPINFSVDVGR</sequence>
<gene>
    <name evidence="2" type="ORF">PROVRUST_08507</name>
</gene>
<protein>
    <submittedName>
        <fullName evidence="2">Lysozyme</fullName>
    </submittedName>
</protein>
<organism evidence="2 3">
    <name type="scientific">Providencia rustigianii DSM 4541</name>
    <dbReference type="NCBI Taxonomy" id="500637"/>
    <lineage>
        <taxon>Bacteria</taxon>
        <taxon>Pseudomonadati</taxon>
        <taxon>Pseudomonadota</taxon>
        <taxon>Gammaproteobacteria</taxon>
        <taxon>Enterobacterales</taxon>
        <taxon>Morganellaceae</taxon>
        <taxon>Providencia</taxon>
    </lineage>
</organism>
<dbReference type="HOGENOM" id="CLU_2215501_0_0_6"/>
<dbReference type="AlphaFoldDB" id="D1P8C6"/>
<accession>D1P8C6</accession>
<evidence type="ECO:0000313" key="3">
    <source>
        <dbReference type="Proteomes" id="UP000005512"/>
    </source>
</evidence>
<name>D1P8C6_9GAMM</name>
<feature type="non-terminal residue" evidence="2">
    <location>
        <position position="1"/>
    </location>
</feature>
<dbReference type="Pfam" id="PF04965">
    <property type="entry name" value="GPW_gp25"/>
    <property type="match status" value="1"/>
</dbReference>
<dbReference type="Gene3D" id="3.10.450.40">
    <property type="match status" value="1"/>
</dbReference>
<evidence type="ECO:0000313" key="2">
    <source>
        <dbReference type="EMBL" id="EFB70359.1"/>
    </source>
</evidence>
<dbReference type="EMBL" id="ABXV02000110">
    <property type="protein sequence ID" value="EFB70359.1"/>
    <property type="molecule type" value="Genomic_DNA"/>
</dbReference>
<comment type="caution">
    <text evidence="2">The sequence shown here is derived from an EMBL/GenBank/DDBJ whole genome shotgun (WGS) entry which is preliminary data.</text>
</comment>
<dbReference type="Proteomes" id="UP000005512">
    <property type="component" value="Unassembled WGS sequence"/>
</dbReference>
<evidence type="ECO:0000259" key="1">
    <source>
        <dbReference type="Pfam" id="PF04965"/>
    </source>
</evidence>
<reference evidence="2" key="1">
    <citation type="submission" date="2009-12" db="EMBL/GenBank/DDBJ databases">
        <authorList>
            <person name="Weinstock G."/>
            <person name="Sodergren E."/>
            <person name="Clifton S."/>
            <person name="Fulton L."/>
            <person name="Fulton B."/>
            <person name="Courtney L."/>
            <person name="Fronick C."/>
            <person name="Harrison M."/>
            <person name="Strong C."/>
            <person name="Farmer C."/>
            <person name="Delahaunty K."/>
            <person name="Markovic C."/>
            <person name="Hall O."/>
            <person name="Minx P."/>
            <person name="Tomlinson C."/>
            <person name="Mitreva M."/>
            <person name="Nelson J."/>
            <person name="Hou S."/>
            <person name="Wollam A."/>
            <person name="Pepin K.H."/>
            <person name="Johnson M."/>
            <person name="Bhonagiri V."/>
            <person name="Nash W.E."/>
            <person name="Warren W."/>
            <person name="Chinwalla A."/>
            <person name="Mardis E.R."/>
            <person name="Wilson R.K."/>
        </authorList>
    </citation>
    <scope>NUCLEOTIDE SEQUENCE [LARGE SCALE GENOMIC DNA]</scope>
    <source>
        <strain evidence="2">DSM 4541</strain>
    </source>
</reference>
<dbReference type="eggNOG" id="COG3628">
    <property type="taxonomic scope" value="Bacteria"/>
</dbReference>